<dbReference type="AlphaFoldDB" id="A0A828Z584"/>
<comment type="caution">
    <text evidence="2">The sequence shown here is derived from an EMBL/GenBank/DDBJ whole genome shotgun (WGS) entry which is preliminary data.</text>
</comment>
<evidence type="ECO:0000313" key="3">
    <source>
        <dbReference type="Proteomes" id="UP000001338"/>
    </source>
</evidence>
<dbReference type="RefSeq" id="WP_004497660.1">
    <property type="nucleotide sequence ID" value="NZ_AFLV02000017.1"/>
</dbReference>
<reference evidence="2 3" key="1">
    <citation type="submission" date="2012-10" db="EMBL/GenBank/DDBJ databases">
        <authorList>
            <person name="Harkins D.M."/>
            <person name="Durkin A.S."/>
            <person name="Brinkac L.M."/>
            <person name="Haft D.H."/>
            <person name="Selengut J.D."/>
            <person name="Sanka R."/>
            <person name="DePew J."/>
            <person name="Purushe J."/>
            <person name="Whelen A.C."/>
            <person name="Vinetz J.M."/>
            <person name="Sutton G.G."/>
            <person name="Nierman W.C."/>
            <person name="Fouts D.E."/>
        </authorList>
    </citation>
    <scope>NUCLEOTIDE SEQUENCE [LARGE SCALE GENOMIC DNA]</scope>
    <source>
        <strain evidence="2 3">2006001853</strain>
    </source>
</reference>
<dbReference type="Proteomes" id="UP000001338">
    <property type="component" value="Unassembled WGS sequence"/>
</dbReference>
<accession>A0A828Z584</accession>
<dbReference type="EMBL" id="AFLV02000017">
    <property type="protein sequence ID" value="EKR65484.1"/>
    <property type="molecule type" value="Genomic_DNA"/>
</dbReference>
<name>A0A828Z584_9LEPT</name>
<feature type="signal peptide" evidence="1">
    <location>
        <begin position="1"/>
        <end position="21"/>
    </location>
</feature>
<evidence type="ECO:0000256" key="1">
    <source>
        <dbReference type="SAM" id="SignalP"/>
    </source>
</evidence>
<evidence type="ECO:0000313" key="2">
    <source>
        <dbReference type="EMBL" id="EKR65484.1"/>
    </source>
</evidence>
<dbReference type="GeneID" id="61112286"/>
<gene>
    <name evidence="2" type="ORF">LEP1GSC036_2819</name>
</gene>
<feature type="chain" id="PRO_5032706617" evidence="1">
    <location>
        <begin position="22"/>
        <end position="113"/>
    </location>
</feature>
<sequence>MKKFISLIVISLAAFVVSNCATSIFPAAIFNSSNYHVSGNPTGGPTDAKILKSGKSCNNYSIILLWGYYSGGEGSIAEAMKDGQITKVAVVDKNTFGILGPIFSKECVVVYGE</sequence>
<dbReference type="Pfam" id="PF13146">
    <property type="entry name" value="TRL"/>
    <property type="match status" value="1"/>
</dbReference>
<organism evidence="2 3">
    <name type="scientific">Leptospira weilii str. 2006001853</name>
    <dbReference type="NCBI Taxonomy" id="1001589"/>
    <lineage>
        <taxon>Bacteria</taxon>
        <taxon>Pseudomonadati</taxon>
        <taxon>Spirochaetota</taxon>
        <taxon>Spirochaetia</taxon>
        <taxon>Leptospirales</taxon>
        <taxon>Leptospiraceae</taxon>
        <taxon>Leptospira</taxon>
    </lineage>
</organism>
<protein>
    <submittedName>
        <fullName evidence="2">TRL-like family protein</fullName>
    </submittedName>
</protein>
<proteinExistence type="predicted"/>
<dbReference type="InterPro" id="IPR025113">
    <property type="entry name" value="TRL-like"/>
</dbReference>
<keyword evidence="1" id="KW-0732">Signal</keyword>